<dbReference type="GO" id="GO:0005524">
    <property type="term" value="F:ATP binding"/>
    <property type="evidence" value="ECO:0007669"/>
    <property type="project" value="UniProtKB-KW"/>
</dbReference>
<dbReference type="SMART" id="SM00387">
    <property type="entry name" value="HATPase_c"/>
    <property type="match status" value="1"/>
</dbReference>
<dbReference type="OrthoDB" id="9781208at2"/>
<dbReference type="InterPro" id="IPR003661">
    <property type="entry name" value="HisK_dim/P_dom"/>
</dbReference>
<dbReference type="SMART" id="SM00388">
    <property type="entry name" value="HisKA"/>
    <property type="match status" value="1"/>
</dbReference>
<dbReference type="GO" id="GO:0000155">
    <property type="term" value="F:phosphorelay sensor kinase activity"/>
    <property type="evidence" value="ECO:0007669"/>
    <property type="project" value="InterPro"/>
</dbReference>
<keyword evidence="6" id="KW-0902">Two-component regulatory system</keyword>
<gene>
    <name evidence="8" type="ORF">FHG64_02665</name>
</gene>
<dbReference type="EMBL" id="CP040812">
    <property type="protein sequence ID" value="QCY68380.1"/>
    <property type="molecule type" value="Genomic_DNA"/>
</dbReference>
<evidence type="ECO:0000313" key="8">
    <source>
        <dbReference type="EMBL" id="QCY68380.1"/>
    </source>
</evidence>
<protein>
    <recommendedName>
        <fullName evidence="2">histidine kinase</fullName>
        <ecNumber evidence="2">2.7.13.3</ecNumber>
    </recommendedName>
</protein>
<dbReference type="CDD" id="cd00082">
    <property type="entry name" value="HisKA"/>
    <property type="match status" value="1"/>
</dbReference>
<evidence type="ECO:0000259" key="7">
    <source>
        <dbReference type="PROSITE" id="PS50109"/>
    </source>
</evidence>
<evidence type="ECO:0000256" key="6">
    <source>
        <dbReference type="ARBA" id="ARBA00023012"/>
    </source>
</evidence>
<keyword evidence="9" id="KW-1185">Reference proteome</keyword>
<accession>A0A5B7WZ90</accession>
<evidence type="ECO:0000313" key="9">
    <source>
        <dbReference type="Proteomes" id="UP000309016"/>
    </source>
</evidence>
<evidence type="ECO:0000256" key="1">
    <source>
        <dbReference type="ARBA" id="ARBA00000085"/>
    </source>
</evidence>
<dbReference type="InterPro" id="IPR003594">
    <property type="entry name" value="HATPase_dom"/>
</dbReference>
<dbReference type="Pfam" id="PF00512">
    <property type="entry name" value="HisKA"/>
    <property type="match status" value="1"/>
</dbReference>
<keyword evidence="4" id="KW-0808">Transferase</keyword>
<sequence length="366" mass="41654">MIFSRISGVIDKNDSEDNYKKNQDLENYFANTIIPQLFIDGNLILKKFTPPAMKQFSLTDEDIDRDIHDVKENFRFPTLIENIEEVIQTGEILEKEVQTTDGKWFQMNILPYRVFEENRNDGVIMTFVDITKRIKAIGELEKLNSEYHTLIDALSHDIRQPLSAIVLLSDALINAYEKQNTPQFKKYIATLKSSSNAMRDLLKDFIAENEDQPELNAEPARVNIENIAQDVIVSLKPEIFNKGISISTDFQTSDIIFSRNNLRSILYNLLRNSIKYKKAGEALKIVVSTAKKDGHVLLKVKDNGMGIAEEHQDAIFQKSTRVSYKIEGTGMGLYIIKRMLINNGGSIEVKSQLGKGATFSVFFPCK</sequence>
<dbReference type="Pfam" id="PF02518">
    <property type="entry name" value="HATPase_c"/>
    <property type="match status" value="1"/>
</dbReference>
<dbReference type="InterPro" id="IPR005467">
    <property type="entry name" value="His_kinase_dom"/>
</dbReference>
<evidence type="ECO:0000256" key="3">
    <source>
        <dbReference type="ARBA" id="ARBA00022553"/>
    </source>
</evidence>
<name>A0A5B7WZ90_9FLAO</name>
<dbReference type="Gene3D" id="3.30.565.10">
    <property type="entry name" value="Histidine kinase-like ATPase, C-terminal domain"/>
    <property type="match status" value="1"/>
</dbReference>
<evidence type="ECO:0000256" key="2">
    <source>
        <dbReference type="ARBA" id="ARBA00012438"/>
    </source>
</evidence>
<reference evidence="8 9" key="1">
    <citation type="submission" date="2019-06" db="EMBL/GenBank/DDBJ databases">
        <title>Complete genome sequence of Antarcticibacterium flavum KCTC 52984T from an Antarctic marine sediment.</title>
        <authorList>
            <person name="Lee Y.M."/>
            <person name="Shin S.C."/>
        </authorList>
    </citation>
    <scope>NUCLEOTIDE SEQUENCE [LARGE SCALE GENOMIC DNA]</scope>
    <source>
        <strain evidence="8 9">KCTC 52984</strain>
    </source>
</reference>
<dbReference type="Gene3D" id="3.30.450.20">
    <property type="entry name" value="PAS domain"/>
    <property type="match status" value="1"/>
</dbReference>
<dbReference type="EC" id="2.7.13.3" evidence="2"/>
<dbReference type="RefSeq" id="WP_139064955.1">
    <property type="nucleotide sequence ID" value="NZ_CP040812.1"/>
</dbReference>
<organism evidence="8 9">
    <name type="scientific">Antarcticibacterium flavum</name>
    <dbReference type="NCBI Taxonomy" id="2058175"/>
    <lineage>
        <taxon>Bacteria</taxon>
        <taxon>Pseudomonadati</taxon>
        <taxon>Bacteroidota</taxon>
        <taxon>Flavobacteriia</taxon>
        <taxon>Flavobacteriales</taxon>
        <taxon>Flavobacteriaceae</taxon>
        <taxon>Antarcticibacterium</taxon>
    </lineage>
</organism>
<dbReference type="InterPro" id="IPR050736">
    <property type="entry name" value="Sensor_HK_Regulatory"/>
</dbReference>
<dbReference type="PANTHER" id="PTHR43711">
    <property type="entry name" value="TWO-COMPONENT HISTIDINE KINASE"/>
    <property type="match status" value="1"/>
</dbReference>
<dbReference type="Gene3D" id="1.10.287.130">
    <property type="match status" value="1"/>
</dbReference>
<dbReference type="Pfam" id="PF13596">
    <property type="entry name" value="PAS_10"/>
    <property type="match status" value="1"/>
</dbReference>
<feature type="domain" description="Histidine kinase" evidence="7">
    <location>
        <begin position="153"/>
        <end position="366"/>
    </location>
</feature>
<dbReference type="SUPFAM" id="SSF47384">
    <property type="entry name" value="Homodimeric domain of signal transducing histidine kinase"/>
    <property type="match status" value="1"/>
</dbReference>
<dbReference type="InterPro" id="IPR004358">
    <property type="entry name" value="Sig_transdc_His_kin-like_C"/>
</dbReference>
<dbReference type="Proteomes" id="UP000309016">
    <property type="component" value="Chromosome"/>
</dbReference>
<dbReference type="SUPFAM" id="SSF55874">
    <property type="entry name" value="ATPase domain of HSP90 chaperone/DNA topoisomerase II/histidine kinase"/>
    <property type="match status" value="1"/>
</dbReference>
<dbReference type="PANTHER" id="PTHR43711:SF26">
    <property type="entry name" value="SENSOR HISTIDINE KINASE RCSC"/>
    <property type="match status" value="1"/>
</dbReference>
<dbReference type="KEGG" id="afla:FHG64_02665"/>
<dbReference type="PROSITE" id="PS50109">
    <property type="entry name" value="HIS_KIN"/>
    <property type="match status" value="1"/>
</dbReference>
<comment type="catalytic activity">
    <reaction evidence="1">
        <text>ATP + protein L-histidine = ADP + protein N-phospho-L-histidine.</text>
        <dbReference type="EC" id="2.7.13.3"/>
    </reaction>
</comment>
<keyword evidence="3" id="KW-0597">Phosphoprotein</keyword>
<keyword evidence="8" id="KW-0547">Nucleotide-binding</keyword>
<dbReference type="SUPFAM" id="SSF55785">
    <property type="entry name" value="PYP-like sensor domain (PAS domain)"/>
    <property type="match status" value="1"/>
</dbReference>
<evidence type="ECO:0000256" key="4">
    <source>
        <dbReference type="ARBA" id="ARBA00022679"/>
    </source>
</evidence>
<proteinExistence type="predicted"/>
<dbReference type="PRINTS" id="PR00344">
    <property type="entry name" value="BCTRLSENSOR"/>
</dbReference>
<keyword evidence="8" id="KW-0067">ATP-binding</keyword>
<dbReference type="InterPro" id="IPR036097">
    <property type="entry name" value="HisK_dim/P_sf"/>
</dbReference>
<keyword evidence="5" id="KW-0418">Kinase</keyword>
<dbReference type="InterPro" id="IPR036890">
    <property type="entry name" value="HATPase_C_sf"/>
</dbReference>
<evidence type="ECO:0000256" key="5">
    <source>
        <dbReference type="ARBA" id="ARBA00022777"/>
    </source>
</evidence>
<dbReference type="AlphaFoldDB" id="A0A5B7WZ90"/>
<dbReference type="InterPro" id="IPR035965">
    <property type="entry name" value="PAS-like_dom_sf"/>
</dbReference>